<feature type="transmembrane region" description="Helical" evidence="9">
    <location>
        <begin position="220"/>
        <end position="241"/>
    </location>
</feature>
<comment type="caution">
    <text evidence="11">The sequence shown here is derived from an EMBL/GenBank/DDBJ whole genome shotgun (WGS) entry which is preliminary data.</text>
</comment>
<evidence type="ECO:0000256" key="4">
    <source>
        <dbReference type="ARBA" id="ARBA00022692"/>
    </source>
</evidence>
<organism evidence="11 12">
    <name type="scientific">Exophiala bonariae</name>
    <dbReference type="NCBI Taxonomy" id="1690606"/>
    <lineage>
        <taxon>Eukaryota</taxon>
        <taxon>Fungi</taxon>
        <taxon>Dikarya</taxon>
        <taxon>Ascomycota</taxon>
        <taxon>Pezizomycotina</taxon>
        <taxon>Eurotiomycetes</taxon>
        <taxon>Chaetothyriomycetidae</taxon>
        <taxon>Chaetothyriales</taxon>
        <taxon>Herpotrichiellaceae</taxon>
        <taxon>Exophiala</taxon>
    </lineage>
</organism>
<comment type="subcellular location">
    <subcellularLocation>
        <location evidence="1">Cell membrane</location>
        <topology evidence="1">Multi-pass membrane protein</topology>
    </subcellularLocation>
</comment>
<evidence type="ECO:0000256" key="6">
    <source>
        <dbReference type="ARBA" id="ARBA00022989"/>
    </source>
</evidence>
<keyword evidence="6 9" id="KW-1133">Transmembrane helix</keyword>
<feature type="transmembrane region" description="Helical" evidence="9">
    <location>
        <begin position="109"/>
        <end position="136"/>
    </location>
</feature>
<evidence type="ECO:0000313" key="11">
    <source>
        <dbReference type="EMBL" id="KAK5044875.1"/>
    </source>
</evidence>
<dbReference type="GO" id="GO:0005886">
    <property type="term" value="C:plasma membrane"/>
    <property type="evidence" value="ECO:0007669"/>
    <property type="project" value="UniProtKB-SubCell"/>
</dbReference>
<feature type="transmembrane region" description="Helical" evidence="9">
    <location>
        <begin position="404"/>
        <end position="422"/>
    </location>
</feature>
<keyword evidence="5" id="KW-0029">Amino-acid transport</keyword>
<feature type="transmembrane region" description="Helical" evidence="9">
    <location>
        <begin position="82"/>
        <end position="103"/>
    </location>
</feature>
<feature type="region of interest" description="Disordered" evidence="8">
    <location>
        <begin position="1"/>
        <end position="20"/>
    </location>
</feature>
<dbReference type="InterPro" id="IPR004840">
    <property type="entry name" value="Amino_acid_permease_CS"/>
</dbReference>
<feature type="transmembrane region" description="Helical" evidence="9">
    <location>
        <begin position="518"/>
        <end position="538"/>
    </location>
</feature>
<feature type="domain" description="Amino acid permease/ SLC12A" evidence="10">
    <location>
        <begin position="78"/>
        <end position="543"/>
    </location>
</feature>
<evidence type="ECO:0000256" key="3">
    <source>
        <dbReference type="ARBA" id="ARBA00022475"/>
    </source>
</evidence>
<evidence type="ECO:0000256" key="7">
    <source>
        <dbReference type="ARBA" id="ARBA00023136"/>
    </source>
</evidence>
<dbReference type="RefSeq" id="XP_064700525.1">
    <property type="nucleotide sequence ID" value="XM_064853950.1"/>
</dbReference>
<evidence type="ECO:0000256" key="8">
    <source>
        <dbReference type="SAM" id="MobiDB-lite"/>
    </source>
</evidence>
<feature type="transmembrane region" description="Helical" evidence="9">
    <location>
        <begin position="358"/>
        <end position="383"/>
    </location>
</feature>
<feature type="transmembrane region" description="Helical" evidence="9">
    <location>
        <begin position="190"/>
        <end position="208"/>
    </location>
</feature>
<name>A0AAV9MTA4_9EURO</name>
<dbReference type="InterPro" id="IPR050524">
    <property type="entry name" value="APC_YAT"/>
</dbReference>
<keyword evidence="12" id="KW-1185">Reference proteome</keyword>
<dbReference type="NCBIfam" id="TIGR00913">
    <property type="entry name" value="2A0310"/>
    <property type="match status" value="1"/>
</dbReference>
<keyword evidence="3" id="KW-1003">Cell membrane</keyword>
<sequence>MEPDLEKKREPTSPSGLLSSDYGQIVTATKPLFGRFLDSFRENKNARVSEVLLDDNGKPLPYQPPGQPALAHKLKSRHLQMIAIGGSIGTGLFVGSGSALSVGGPAALVISYCVLGGMLFCVCHALGEMAIMYPVAGSFSAYSSRFIDPAWGAAMGWNYAMQWLVTLPIEMMAASMTVNYWHGARSVNPSVWVTIFLLSTVTINFFGVRGYGEAEFIFSIVKVIATLGFIFFALIVDVGGGPTGHYYGAKTWDNPGAFANGFKGVCSVFVTAAFSFGGTELVGLAAAESENPRKSLPNAIKQVFWRVVLFYIVSLTLVGCLVRYDDPDLLNSGSTSNTWTSPFVLAIKNAGVSGLPSVFNAVILIAVLSVGNASVYGASRTLAALADQGQAPRILGYIDNAGRPLVSIILASSLGCLCYIVNLSPARRQEAWNWMFAVSGLASIFTWGSICLCHIRFRAAWKLHGHTLDELPYRSQAGVIGSWIGFAINCLVLVAQFWTGFAPVGYASMSGSERTKNFFEVYLAAPVVIAFYIFFKLWRKTWKFHRIEDIDIVSGRREIDLAQILADERAEQASWPRWKRVWKLFC</sequence>
<feature type="transmembrane region" description="Helical" evidence="9">
    <location>
        <begin position="261"/>
        <end position="282"/>
    </location>
</feature>
<dbReference type="PIRSF" id="PIRSF006060">
    <property type="entry name" value="AA_transporter"/>
    <property type="match status" value="1"/>
</dbReference>
<evidence type="ECO:0000256" key="2">
    <source>
        <dbReference type="ARBA" id="ARBA00022448"/>
    </source>
</evidence>
<reference evidence="11 12" key="1">
    <citation type="submission" date="2023-08" db="EMBL/GenBank/DDBJ databases">
        <title>Black Yeasts Isolated from many extreme environments.</title>
        <authorList>
            <person name="Coleine C."/>
            <person name="Stajich J.E."/>
            <person name="Selbmann L."/>
        </authorList>
    </citation>
    <scope>NUCLEOTIDE SEQUENCE [LARGE SCALE GENOMIC DNA]</scope>
    <source>
        <strain evidence="11 12">CCFEE 5792</strain>
    </source>
</reference>
<dbReference type="GeneID" id="89978571"/>
<feature type="transmembrane region" description="Helical" evidence="9">
    <location>
        <begin position="477"/>
        <end position="498"/>
    </location>
</feature>
<keyword evidence="7 9" id="KW-0472">Membrane</keyword>
<feature type="transmembrane region" description="Helical" evidence="9">
    <location>
        <begin position="434"/>
        <end position="457"/>
    </location>
</feature>
<dbReference type="InterPro" id="IPR004841">
    <property type="entry name" value="AA-permease/SLC12A_dom"/>
</dbReference>
<feature type="transmembrane region" description="Helical" evidence="9">
    <location>
        <begin position="157"/>
        <end position="178"/>
    </location>
</feature>
<evidence type="ECO:0000313" key="12">
    <source>
        <dbReference type="Proteomes" id="UP001358417"/>
    </source>
</evidence>
<proteinExistence type="predicted"/>
<dbReference type="GO" id="GO:0015171">
    <property type="term" value="F:amino acid transmembrane transporter activity"/>
    <property type="evidence" value="ECO:0007669"/>
    <property type="project" value="TreeGrafter"/>
</dbReference>
<dbReference type="PROSITE" id="PS00218">
    <property type="entry name" value="AMINO_ACID_PERMEASE_1"/>
    <property type="match status" value="1"/>
</dbReference>
<evidence type="ECO:0000256" key="9">
    <source>
        <dbReference type="SAM" id="Phobius"/>
    </source>
</evidence>
<dbReference type="Gene3D" id="1.20.1740.10">
    <property type="entry name" value="Amino acid/polyamine transporter I"/>
    <property type="match status" value="1"/>
</dbReference>
<dbReference type="PANTHER" id="PTHR43341:SF1">
    <property type="entry name" value="GENERAL AMINO-ACID PERMEASE GAP1"/>
    <property type="match status" value="1"/>
</dbReference>
<gene>
    <name evidence="11" type="ORF">LTR84_010413</name>
</gene>
<protein>
    <recommendedName>
        <fullName evidence="10">Amino acid permease/ SLC12A domain-containing protein</fullName>
    </recommendedName>
</protein>
<keyword evidence="2" id="KW-0813">Transport</keyword>
<keyword evidence="4 9" id="KW-0812">Transmembrane</keyword>
<dbReference type="PANTHER" id="PTHR43341">
    <property type="entry name" value="AMINO ACID PERMEASE"/>
    <property type="match status" value="1"/>
</dbReference>
<dbReference type="Proteomes" id="UP001358417">
    <property type="component" value="Unassembled WGS sequence"/>
</dbReference>
<accession>A0AAV9MTA4</accession>
<dbReference type="AlphaFoldDB" id="A0AAV9MTA4"/>
<feature type="transmembrane region" description="Helical" evidence="9">
    <location>
        <begin position="303"/>
        <end position="324"/>
    </location>
</feature>
<evidence type="ECO:0000259" key="10">
    <source>
        <dbReference type="Pfam" id="PF00324"/>
    </source>
</evidence>
<dbReference type="InterPro" id="IPR004762">
    <property type="entry name" value="Amino_acid_permease_fungi"/>
</dbReference>
<evidence type="ECO:0000256" key="5">
    <source>
        <dbReference type="ARBA" id="ARBA00022970"/>
    </source>
</evidence>
<dbReference type="EMBL" id="JAVRRD010000042">
    <property type="protein sequence ID" value="KAK5044875.1"/>
    <property type="molecule type" value="Genomic_DNA"/>
</dbReference>
<feature type="compositionally biased region" description="Basic and acidic residues" evidence="8">
    <location>
        <begin position="1"/>
        <end position="11"/>
    </location>
</feature>
<dbReference type="Pfam" id="PF00324">
    <property type="entry name" value="AA_permease"/>
    <property type="match status" value="1"/>
</dbReference>
<evidence type="ECO:0000256" key="1">
    <source>
        <dbReference type="ARBA" id="ARBA00004651"/>
    </source>
</evidence>
<dbReference type="FunFam" id="1.20.1740.10:FF:000017">
    <property type="entry name" value="Amino acid permease"/>
    <property type="match status" value="1"/>
</dbReference>